<sequence length="37" mass="4104">MNVALQIIIQKALRKNIAHGNPTAILMPYQDSINICP</sequence>
<dbReference type="AlphaFoldDB" id="A0A0E9UVV5"/>
<protein>
    <submittedName>
        <fullName evidence="1">Uncharacterized protein</fullName>
    </submittedName>
</protein>
<dbReference type="EMBL" id="GBXM01038563">
    <property type="protein sequence ID" value="JAH70014.1"/>
    <property type="molecule type" value="Transcribed_RNA"/>
</dbReference>
<reference evidence="1" key="2">
    <citation type="journal article" date="2015" name="Fish Shellfish Immunol.">
        <title>Early steps in the European eel (Anguilla anguilla)-Vibrio vulnificus interaction in the gills: Role of the RtxA13 toxin.</title>
        <authorList>
            <person name="Callol A."/>
            <person name="Pajuelo D."/>
            <person name="Ebbesson L."/>
            <person name="Teles M."/>
            <person name="MacKenzie S."/>
            <person name="Amaro C."/>
        </authorList>
    </citation>
    <scope>NUCLEOTIDE SEQUENCE</scope>
</reference>
<evidence type="ECO:0000313" key="1">
    <source>
        <dbReference type="EMBL" id="JAH70014.1"/>
    </source>
</evidence>
<name>A0A0E9UVV5_ANGAN</name>
<organism evidence="1">
    <name type="scientific">Anguilla anguilla</name>
    <name type="common">European freshwater eel</name>
    <name type="synonym">Muraena anguilla</name>
    <dbReference type="NCBI Taxonomy" id="7936"/>
    <lineage>
        <taxon>Eukaryota</taxon>
        <taxon>Metazoa</taxon>
        <taxon>Chordata</taxon>
        <taxon>Craniata</taxon>
        <taxon>Vertebrata</taxon>
        <taxon>Euteleostomi</taxon>
        <taxon>Actinopterygii</taxon>
        <taxon>Neopterygii</taxon>
        <taxon>Teleostei</taxon>
        <taxon>Anguilliformes</taxon>
        <taxon>Anguillidae</taxon>
        <taxon>Anguilla</taxon>
    </lineage>
</organism>
<accession>A0A0E9UVV5</accession>
<reference evidence="1" key="1">
    <citation type="submission" date="2014-11" db="EMBL/GenBank/DDBJ databases">
        <authorList>
            <person name="Amaro Gonzalez C."/>
        </authorList>
    </citation>
    <scope>NUCLEOTIDE SEQUENCE</scope>
</reference>
<proteinExistence type="predicted"/>